<dbReference type="PANTHER" id="PTHR33703:SF14">
    <property type="entry name" value="WOUND-INDUCED PROTEIN, WUN1-RELATED"/>
    <property type="match status" value="1"/>
</dbReference>
<accession>A0A2P5CT21</accession>
<gene>
    <name evidence="1" type="ORF">PanWU01x14_127040</name>
</gene>
<proteinExistence type="predicted"/>
<sequence>MAKMMRAQNDAVESMSGKETLGDLLSSELEPAAGNRKTVKAFYAALASSDAAAVSRVTAADLEWWFHGPPHCQHLMRLLTGESRRVEFKFKPRSVTGIGDRVIVEGWQGSKAYWAHVWTLKEGIMTQLREYFDTWLTVIVRVSEEGGGDKGYEIIRLWQSEPKERLSRSLPDVVLPI</sequence>
<dbReference type="OrthoDB" id="1922476at2759"/>
<dbReference type="Pfam" id="PF07107">
    <property type="entry name" value="WI12"/>
    <property type="match status" value="1"/>
</dbReference>
<comment type="caution">
    <text evidence="1">The sequence shown here is derived from an EMBL/GenBank/DDBJ whole genome shotgun (WGS) entry which is preliminary data.</text>
</comment>
<evidence type="ECO:0000313" key="2">
    <source>
        <dbReference type="Proteomes" id="UP000237105"/>
    </source>
</evidence>
<dbReference type="Gene3D" id="3.10.450.50">
    <property type="match status" value="1"/>
</dbReference>
<dbReference type="PANTHER" id="PTHR33703">
    <property type="entry name" value="OS07G0691300 PROTEIN"/>
    <property type="match status" value="1"/>
</dbReference>
<dbReference type="EMBL" id="JXTB01000098">
    <property type="protein sequence ID" value="PON64182.1"/>
    <property type="molecule type" value="Genomic_DNA"/>
</dbReference>
<dbReference type="InterPro" id="IPR009798">
    <property type="entry name" value="Wun1-like"/>
</dbReference>
<dbReference type="Proteomes" id="UP000237105">
    <property type="component" value="Unassembled WGS sequence"/>
</dbReference>
<reference evidence="2" key="1">
    <citation type="submission" date="2016-06" db="EMBL/GenBank/DDBJ databases">
        <title>Parallel loss of symbiosis genes in relatives of nitrogen-fixing non-legume Parasponia.</title>
        <authorList>
            <person name="Van Velzen R."/>
            <person name="Holmer R."/>
            <person name="Bu F."/>
            <person name="Rutten L."/>
            <person name="Van Zeijl A."/>
            <person name="Liu W."/>
            <person name="Santuari L."/>
            <person name="Cao Q."/>
            <person name="Sharma T."/>
            <person name="Shen D."/>
            <person name="Roswanjaya Y."/>
            <person name="Wardhani T."/>
            <person name="Kalhor M.S."/>
            <person name="Jansen J."/>
            <person name="Van den Hoogen J."/>
            <person name="Gungor B."/>
            <person name="Hartog M."/>
            <person name="Hontelez J."/>
            <person name="Verver J."/>
            <person name="Yang W.-C."/>
            <person name="Schijlen E."/>
            <person name="Repin R."/>
            <person name="Schilthuizen M."/>
            <person name="Schranz E."/>
            <person name="Heidstra R."/>
            <person name="Miyata K."/>
            <person name="Fedorova E."/>
            <person name="Kohlen W."/>
            <person name="Bisseling T."/>
            <person name="Smit S."/>
            <person name="Geurts R."/>
        </authorList>
    </citation>
    <scope>NUCLEOTIDE SEQUENCE [LARGE SCALE GENOMIC DNA]</scope>
    <source>
        <strain evidence="2">cv. WU1-14</strain>
    </source>
</reference>
<name>A0A2P5CT21_PARAD</name>
<dbReference type="SUPFAM" id="SSF54427">
    <property type="entry name" value="NTF2-like"/>
    <property type="match status" value="1"/>
</dbReference>
<dbReference type="STRING" id="3476.A0A2P5CT21"/>
<dbReference type="InterPro" id="IPR032710">
    <property type="entry name" value="NTF2-like_dom_sf"/>
</dbReference>
<evidence type="ECO:0000313" key="1">
    <source>
        <dbReference type="EMBL" id="PON64182.1"/>
    </source>
</evidence>
<dbReference type="AlphaFoldDB" id="A0A2P5CT21"/>
<keyword evidence="2" id="KW-1185">Reference proteome</keyword>
<protein>
    <submittedName>
        <fullName evidence="1">NTF2-like domain containing protein</fullName>
    </submittedName>
</protein>
<organism evidence="1 2">
    <name type="scientific">Parasponia andersonii</name>
    <name type="common">Sponia andersonii</name>
    <dbReference type="NCBI Taxonomy" id="3476"/>
    <lineage>
        <taxon>Eukaryota</taxon>
        <taxon>Viridiplantae</taxon>
        <taxon>Streptophyta</taxon>
        <taxon>Embryophyta</taxon>
        <taxon>Tracheophyta</taxon>
        <taxon>Spermatophyta</taxon>
        <taxon>Magnoliopsida</taxon>
        <taxon>eudicotyledons</taxon>
        <taxon>Gunneridae</taxon>
        <taxon>Pentapetalae</taxon>
        <taxon>rosids</taxon>
        <taxon>fabids</taxon>
        <taxon>Rosales</taxon>
        <taxon>Cannabaceae</taxon>
        <taxon>Parasponia</taxon>
    </lineage>
</organism>